<keyword evidence="2" id="KW-1185">Reference proteome</keyword>
<comment type="caution">
    <text evidence="1">The sequence shown here is derived from an EMBL/GenBank/DDBJ whole genome shotgun (WGS) entry which is preliminary data.</text>
</comment>
<accession>A0A5C6ANQ0</accession>
<organism evidence="1 2">
    <name type="scientific">Stieleria varia</name>
    <dbReference type="NCBI Taxonomy" id="2528005"/>
    <lineage>
        <taxon>Bacteria</taxon>
        <taxon>Pseudomonadati</taxon>
        <taxon>Planctomycetota</taxon>
        <taxon>Planctomycetia</taxon>
        <taxon>Pirellulales</taxon>
        <taxon>Pirellulaceae</taxon>
        <taxon>Stieleria</taxon>
    </lineage>
</organism>
<protein>
    <submittedName>
        <fullName evidence="1">Uncharacterized protein</fullName>
    </submittedName>
</protein>
<name>A0A5C6ANQ0_9BACT</name>
<reference evidence="1 2" key="1">
    <citation type="submission" date="2019-02" db="EMBL/GenBank/DDBJ databases">
        <title>Deep-cultivation of Planctomycetes and their phenomic and genomic characterization uncovers novel biology.</title>
        <authorList>
            <person name="Wiegand S."/>
            <person name="Jogler M."/>
            <person name="Boedeker C."/>
            <person name="Pinto D."/>
            <person name="Vollmers J."/>
            <person name="Rivas-Marin E."/>
            <person name="Kohn T."/>
            <person name="Peeters S.H."/>
            <person name="Heuer A."/>
            <person name="Rast P."/>
            <person name="Oberbeckmann S."/>
            <person name="Bunk B."/>
            <person name="Jeske O."/>
            <person name="Meyerdierks A."/>
            <person name="Storesund J.E."/>
            <person name="Kallscheuer N."/>
            <person name="Luecker S."/>
            <person name="Lage O.M."/>
            <person name="Pohl T."/>
            <person name="Merkel B.J."/>
            <person name="Hornburger P."/>
            <person name="Mueller R.-W."/>
            <person name="Bruemmer F."/>
            <person name="Labrenz M."/>
            <person name="Spormann A.M."/>
            <person name="Op Den Camp H."/>
            <person name="Overmann J."/>
            <person name="Amann R."/>
            <person name="Jetten M.S.M."/>
            <person name="Mascher T."/>
            <person name="Medema M.H."/>
            <person name="Devos D.P."/>
            <person name="Kaster A.-K."/>
            <person name="Ovreas L."/>
            <person name="Rohde M."/>
            <person name="Galperin M.Y."/>
            <person name="Jogler C."/>
        </authorList>
    </citation>
    <scope>NUCLEOTIDE SEQUENCE [LARGE SCALE GENOMIC DNA]</scope>
    <source>
        <strain evidence="1 2">Pla52n</strain>
    </source>
</reference>
<gene>
    <name evidence="1" type="ORF">Pla52n_46840</name>
</gene>
<dbReference type="AlphaFoldDB" id="A0A5C6ANQ0"/>
<evidence type="ECO:0000313" key="1">
    <source>
        <dbReference type="EMBL" id="TWU01310.1"/>
    </source>
</evidence>
<proteinExistence type="predicted"/>
<dbReference type="Proteomes" id="UP000320176">
    <property type="component" value="Unassembled WGS sequence"/>
</dbReference>
<sequence length="48" mass="5096">MDWTAQSLVLCLFEFARVFVPTAGAAGDPSEPQALAVGLWRIVVPAHG</sequence>
<dbReference type="EMBL" id="SJPN01000005">
    <property type="protein sequence ID" value="TWU01310.1"/>
    <property type="molecule type" value="Genomic_DNA"/>
</dbReference>
<evidence type="ECO:0000313" key="2">
    <source>
        <dbReference type="Proteomes" id="UP000320176"/>
    </source>
</evidence>